<evidence type="ECO:0000313" key="2">
    <source>
        <dbReference type="EMBL" id="RKP13584.1"/>
    </source>
</evidence>
<feature type="region of interest" description="Disordered" evidence="1">
    <location>
        <begin position="46"/>
        <end position="89"/>
    </location>
</feature>
<organism evidence="2 3">
    <name type="scientific">Piptocephalis cylindrospora</name>
    <dbReference type="NCBI Taxonomy" id="1907219"/>
    <lineage>
        <taxon>Eukaryota</taxon>
        <taxon>Fungi</taxon>
        <taxon>Fungi incertae sedis</taxon>
        <taxon>Zoopagomycota</taxon>
        <taxon>Zoopagomycotina</taxon>
        <taxon>Zoopagomycetes</taxon>
        <taxon>Zoopagales</taxon>
        <taxon>Piptocephalidaceae</taxon>
        <taxon>Piptocephalis</taxon>
    </lineage>
</organism>
<gene>
    <name evidence="2" type="ORF">BJ684DRAFT_19939</name>
</gene>
<dbReference type="AlphaFoldDB" id="A0A4P9Y4B7"/>
<reference evidence="3" key="1">
    <citation type="journal article" date="2018" name="Nat. Microbiol.">
        <title>Leveraging single-cell genomics to expand the fungal tree of life.</title>
        <authorList>
            <person name="Ahrendt S.R."/>
            <person name="Quandt C.A."/>
            <person name="Ciobanu D."/>
            <person name="Clum A."/>
            <person name="Salamov A."/>
            <person name="Andreopoulos B."/>
            <person name="Cheng J.F."/>
            <person name="Woyke T."/>
            <person name="Pelin A."/>
            <person name="Henrissat B."/>
            <person name="Reynolds N.K."/>
            <person name="Benny G.L."/>
            <person name="Smith M.E."/>
            <person name="James T.Y."/>
            <person name="Grigoriev I.V."/>
        </authorList>
    </citation>
    <scope>NUCLEOTIDE SEQUENCE [LARGE SCALE GENOMIC DNA]</scope>
</reference>
<proteinExistence type="predicted"/>
<sequence length="168" mass="18338">MQHPTHCPLCSKELRQFHLDLTSKVQLCPDPECIYPLMEPNLSSFLSIPPTKSSSSSRKKSNSHPKKAARTSTRVSPYPKACPSSSSPIASPSCITPYNDPGLSRTPTALLASSASPVRDHHPTAYPPLIQEGSQVHSDGRQQAHFSEVFSTSEDLHQFLFADTGLNI</sequence>
<dbReference type="Proteomes" id="UP000267251">
    <property type="component" value="Unassembled WGS sequence"/>
</dbReference>
<keyword evidence="3" id="KW-1185">Reference proteome</keyword>
<feature type="compositionally biased region" description="Basic residues" evidence="1">
    <location>
        <begin position="57"/>
        <end position="69"/>
    </location>
</feature>
<evidence type="ECO:0000313" key="3">
    <source>
        <dbReference type="Proteomes" id="UP000267251"/>
    </source>
</evidence>
<dbReference type="EMBL" id="KZ987987">
    <property type="protein sequence ID" value="RKP13584.1"/>
    <property type="molecule type" value="Genomic_DNA"/>
</dbReference>
<accession>A0A4P9Y4B7</accession>
<evidence type="ECO:0000256" key="1">
    <source>
        <dbReference type="SAM" id="MobiDB-lite"/>
    </source>
</evidence>
<protein>
    <submittedName>
        <fullName evidence="2">Uncharacterized protein</fullName>
    </submittedName>
</protein>
<feature type="compositionally biased region" description="Low complexity" evidence="1">
    <location>
        <begin position="46"/>
        <end position="56"/>
    </location>
</feature>
<name>A0A4P9Y4B7_9FUNG</name>
<dbReference type="OrthoDB" id="10563790at2759"/>